<dbReference type="PRINTS" id="PR00260">
    <property type="entry name" value="CHEMTRNSDUCR"/>
</dbReference>
<dbReference type="InterPro" id="IPR004090">
    <property type="entry name" value="Chemotax_Me-accpt_rcpt"/>
</dbReference>
<dbReference type="CDD" id="cd11386">
    <property type="entry name" value="MCP_signal"/>
    <property type="match status" value="1"/>
</dbReference>
<feature type="domain" description="Methyl-accepting transducer" evidence="11">
    <location>
        <begin position="484"/>
        <end position="720"/>
    </location>
</feature>
<dbReference type="SMART" id="SM00283">
    <property type="entry name" value="MA"/>
    <property type="match status" value="1"/>
</dbReference>
<dbReference type="Pfam" id="PF00015">
    <property type="entry name" value="MCPsignal"/>
    <property type="match status" value="1"/>
</dbReference>
<comment type="caution">
    <text evidence="13">The sequence shown here is derived from an EMBL/GenBank/DDBJ whole genome shotgun (WGS) entry which is preliminary data.</text>
</comment>
<evidence type="ECO:0000256" key="8">
    <source>
        <dbReference type="SAM" id="Coils"/>
    </source>
</evidence>
<name>A0ABW0N7W3_9BURK</name>
<organism evidence="13 14">
    <name type="scientific">Caenimonas terrae</name>
    <dbReference type="NCBI Taxonomy" id="696074"/>
    <lineage>
        <taxon>Bacteria</taxon>
        <taxon>Pseudomonadati</taxon>
        <taxon>Pseudomonadota</taxon>
        <taxon>Betaproteobacteria</taxon>
        <taxon>Burkholderiales</taxon>
        <taxon>Comamonadaceae</taxon>
        <taxon>Caenimonas</taxon>
    </lineage>
</organism>
<feature type="domain" description="HAMP" evidence="12">
    <location>
        <begin position="431"/>
        <end position="479"/>
    </location>
</feature>
<evidence type="ECO:0000256" key="1">
    <source>
        <dbReference type="ARBA" id="ARBA00004141"/>
    </source>
</evidence>
<reference evidence="14" key="1">
    <citation type="journal article" date="2019" name="Int. J. Syst. Evol. Microbiol.">
        <title>The Global Catalogue of Microorganisms (GCM) 10K type strain sequencing project: providing services to taxonomists for standard genome sequencing and annotation.</title>
        <authorList>
            <consortium name="The Broad Institute Genomics Platform"/>
            <consortium name="The Broad Institute Genome Sequencing Center for Infectious Disease"/>
            <person name="Wu L."/>
            <person name="Ma J."/>
        </authorList>
    </citation>
    <scope>NUCLEOTIDE SEQUENCE [LARGE SCALE GENOMIC DNA]</scope>
    <source>
        <strain evidence="14">CCUG 57401</strain>
    </source>
</reference>
<keyword evidence="14" id="KW-1185">Reference proteome</keyword>
<protein>
    <submittedName>
        <fullName evidence="13">Methyl-accepting chemotaxis protein</fullName>
    </submittedName>
</protein>
<evidence type="ECO:0000313" key="14">
    <source>
        <dbReference type="Proteomes" id="UP001596037"/>
    </source>
</evidence>
<evidence type="ECO:0000256" key="4">
    <source>
        <dbReference type="ARBA" id="ARBA00023136"/>
    </source>
</evidence>
<dbReference type="PROSITE" id="PS50885">
    <property type="entry name" value="HAMP"/>
    <property type="match status" value="1"/>
</dbReference>
<dbReference type="InterPro" id="IPR004089">
    <property type="entry name" value="MCPsignal_dom"/>
</dbReference>
<dbReference type="PROSITE" id="PS50111">
    <property type="entry name" value="CHEMOTAXIS_TRANSDUC_2"/>
    <property type="match status" value="1"/>
</dbReference>
<comment type="similarity">
    <text evidence="6">Belongs to the methyl-accepting chemotaxis (MCP) protein family.</text>
</comment>
<dbReference type="Pfam" id="PF13675">
    <property type="entry name" value="PilJ"/>
    <property type="match status" value="2"/>
</dbReference>
<dbReference type="Gene3D" id="1.10.287.950">
    <property type="entry name" value="Methyl-accepting chemotaxis protein"/>
    <property type="match status" value="1"/>
</dbReference>
<dbReference type="InterPro" id="IPR029095">
    <property type="entry name" value="NarX-like_N"/>
</dbReference>
<evidence type="ECO:0000256" key="9">
    <source>
        <dbReference type="SAM" id="MobiDB-lite"/>
    </source>
</evidence>
<dbReference type="Proteomes" id="UP001596037">
    <property type="component" value="Unassembled WGS sequence"/>
</dbReference>
<keyword evidence="2 10" id="KW-0812">Transmembrane</keyword>
<evidence type="ECO:0000256" key="2">
    <source>
        <dbReference type="ARBA" id="ARBA00022692"/>
    </source>
</evidence>
<dbReference type="InterPro" id="IPR003660">
    <property type="entry name" value="HAMP_dom"/>
</dbReference>
<keyword evidence="8" id="KW-0175">Coiled coil</keyword>
<keyword evidence="3 10" id="KW-1133">Transmembrane helix</keyword>
<dbReference type="EMBL" id="JBHSMF010000002">
    <property type="protein sequence ID" value="MFC5496076.1"/>
    <property type="molecule type" value="Genomic_DNA"/>
</dbReference>
<evidence type="ECO:0000259" key="11">
    <source>
        <dbReference type="PROSITE" id="PS50111"/>
    </source>
</evidence>
<proteinExistence type="inferred from homology"/>
<accession>A0ABW0N7W3</accession>
<feature type="region of interest" description="Disordered" evidence="9">
    <location>
        <begin position="18"/>
        <end position="39"/>
    </location>
</feature>
<evidence type="ECO:0000259" key="12">
    <source>
        <dbReference type="PROSITE" id="PS50885"/>
    </source>
</evidence>
<evidence type="ECO:0000256" key="3">
    <source>
        <dbReference type="ARBA" id="ARBA00022989"/>
    </source>
</evidence>
<dbReference type="PANTHER" id="PTHR32089:SF119">
    <property type="entry name" value="METHYL-ACCEPTING CHEMOTAXIS PROTEIN CTPL"/>
    <property type="match status" value="1"/>
</dbReference>
<sequence>MSVVDQFKNIFSKKSHEVSVGPSGALSLGMPASRDPHRDQRASLGMGIGETEDSVDGEDSIEPAVADRAELVTLPLLGRRTAGAHQRILVVLLAISVVVVFTVAALAVSKSDRAAQQVAGTGQSLMESQRLAKSVSQALVGSAQAFPDVKESASVLARTVRALKNGDSGLNIPAVGPEYQPEVEKISPLMERAEKNAAVVMGQQKILTQVGTALRTINRQSSDLLEIAETVSSLKLQQNAPSAEISAAGQLVMLTQRIGKSANEFLTMEGVSPEAVFLLGKDLNSFKEIATGLLDGSAELRLAGSKDPQTRERLEALMKLYEQTRAQAGAILGNLQGLVSAREAQSAIVADSEPLRRSLQDLQGKLSSQTGLGAGSWLALALSSIFAVACAWGLAYVQLQDSRKRQTVAEQQRLEAEQQEQEAKRVNDANQAAILRLMNELQTVAEGDLTQEATVTEDITGAIADSVNYTVEELRQLVGNVQNTATRVAQTTAQVESTSTELLAASTEQLREIRETGQSVLDMAGRINQVSGQAQESAQVARQSLMAAESGLQAVQNAIGGMNSIRDQIQETSKRIKRLGESSQEIGEITELISDITEQTNVLALNAAIQAASAGEAGRGFSVVAEEVQRLAERSADATRQISALVKAIQTDTQDAVAAMERSTQGVVEGAKLSDNAGTALTEIDQVSRRLADLIEQISASASKEAESANVVAGNIQHIFAVTEQTGEGTRSTAQQVRELSRMAEELRQSVSRFKIA</sequence>
<feature type="coiled-coil region" evidence="8">
    <location>
        <begin position="399"/>
        <end position="436"/>
    </location>
</feature>
<evidence type="ECO:0000256" key="10">
    <source>
        <dbReference type="SAM" id="Phobius"/>
    </source>
</evidence>
<evidence type="ECO:0000313" key="13">
    <source>
        <dbReference type="EMBL" id="MFC5496076.1"/>
    </source>
</evidence>
<dbReference type="SUPFAM" id="SSF58104">
    <property type="entry name" value="Methyl-accepting chemotaxis protein (MCP) signaling domain"/>
    <property type="match status" value="1"/>
</dbReference>
<keyword evidence="4 10" id="KW-0472">Membrane</keyword>
<comment type="subcellular location">
    <subcellularLocation>
        <location evidence="1">Membrane</location>
        <topology evidence="1">Multi-pass membrane protein</topology>
    </subcellularLocation>
</comment>
<dbReference type="PANTHER" id="PTHR32089">
    <property type="entry name" value="METHYL-ACCEPTING CHEMOTAXIS PROTEIN MCPB"/>
    <property type="match status" value="1"/>
</dbReference>
<evidence type="ECO:0000256" key="5">
    <source>
        <dbReference type="ARBA" id="ARBA00023224"/>
    </source>
</evidence>
<keyword evidence="5 7" id="KW-0807">Transducer</keyword>
<evidence type="ECO:0000256" key="6">
    <source>
        <dbReference type="ARBA" id="ARBA00029447"/>
    </source>
</evidence>
<gene>
    <name evidence="13" type="ORF">ACFPOE_00895</name>
</gene>
<evidence type="ECO:0000256" key="7">
    <source>
        <dbReference type="PROSITE-ProRule" id="PRU00284"/>
    </source>
</evidence>
<feature type="transmembrane region" description="Helical" evidence="10">
    <location>
        <begin position="88"/>
        <end position="108"/>
    </location>
</feature>
<dbReference type="RefSeq" id="WP_376848108.1">
    <property type="nucleotide sequence ID" value="NZ_JBHSMF010000002.1"/>
</dbReference>